<reference evidence="4" key="1">
    <citation type="submission" date="2020-10" db="EMBL/GenBank/DDBJ databases">
        <authorList>
            <person name="Gilroy R."/>
        </authorList>
    </citation>
    <scope>NUCLEOTIDE SEQUENCE</scope>
    <source>
        <strain evidence="4">17073</strain>
    </source>
</reference>
<evidence type="ECO:0000256" key="2">
    <source>
        <dbReference type="ARBA" id="ARBA00006763"/>
    </source>
</evidence>
<dbReference type="EC" id="3.2.2.n1" evidence="3"/>
<dbReference type="InterPro" id="IPR005269">
    <property type="entry name" value="LOG"/>
</dbReference>
<proteinExistence type="inferred from homology"/>
<dbReference type="Pfam" id="PF03641">
    <property type="entry name" value="Lysine_decarbox"/>
    <property type="match status" value="1"/>
</dbReference>
<keyword evidence="3" id="KW-0378">Hydrolase</keyword>
<keyword evidence="3" id="KW-0203">Cytokinin biosynthesis</keyword>
<organism evidence="4 5">
    <name type="scientific">Candidatus Limisoma intestinavium</name>
    <dbReference type="NCBI Taxonomy" id="2840856"/>
    <lineage>
        <taxon>Bacteria</taxon>
        <taxon>Pseudomonadati</taxon>
        <taxon>Bacteroidota</taxon>
        <taxon>Bacteroidia</taxon>
        <taxon>Bacteroidales</taxon>
        <taxon>Candidatus Limisoma</taxon>
    </lineage>
</organism>
<protein>
    <recommendedName>
        <fullName evidence="3">Cytokinin riboside 5'-monophosphate phosphoribohydrolase</fullName>
        <ecNumber evidence="3">3.2.2.n1</ecNumber>
    </recommendedName>
</protein>
<dbReference type="PANTHER" id="PTHR31223">
    <property type="entry name" value="LOG FAMILY PROTEIN YJL055W"/>
    <property type="match status" value="1"/>
</dbReference>
<name>A0A9D1IKB0_9BACT</name>
<dbReference type="EMBL" id="DVMS01000091">
    <property type="protein sequence ID" value="HIU38643.1"/>
    <property type="molecule type" value="Genomic_DNA"/>
</dbReference>
<dbReference type="GO" id="GO:0009691">
    <property type="term" value="P:cytokinin biosynthetic process"/>
    <property type="evidence" value="ECO:0007669"/>
    <property type="project" value="UniProtKB-UniRule"/>
</dbReference>
<dbReference type="InterPro" id="IPR031100">
    <property type="entry name" value="LOG_fam"/>
</dbReference>
<dbReference type="PANTHER" id="PTHR31223:SF70">
    <property type="entry name" value="LOG FAMILY PROTEIN YJL055W"/>
    <property type="match status" value="1"/>
</dbReference>
<sequence length="179" mass="19658">MNVTVYLSSRADIDERFRNAVSVLGQGIGEMKARLIYGGSDAGQMHVLAETAKRNGATITGIIPEIFRRLADPIVDEMVYTLDLSERKTRMFELGQVFVALPGGIGTLDEVMSTLAFMTVHANFSRKIILVNIDGFFDPLLSQLRKFVELRFASAEAIENVTPVASAEACVELLKSLES</sequence>
<dbReference type="Gene3D" id="3.40.50.450">
    <property type="match status" value="1"/>
</dbReference>
<reference evidence="4" key="2">
    <citation type="journal article" date="2021" name="PeerJ">
        <title>Extensive microbial diversity within the chicken gut microbiome revealed by metagenomics and culture.</title>
        <authorList>
            <person name="Gilroy R."/>
            <person name="Ravi A."/>
            <person name="Getino M."/>
            <person name="Pursley I."/>
            <person name="Horton D.L."/>
            <person name="Alikhan N.F."/>
            <person name="Baker D."/>
            <person name="Gharbi K."/>
            <person name="Hall N."/>
            <person name="Watson M."/>
            <person name="Adriaenssens E.M."/>
            <person name="Foster-Nyarko E."/>
            <person name="Jarju S."/>
            <person name="Secka A."/>
            <person name="Antonio M."/>
            <person name="Oren A."/>
            <person name="Chaudhuri R.R."/>
            <person name="La Ragione R."/>
            <person name="Hildebrand F."/>
            <person name="Pallen M.J."/>
        </authorList>
    </citation>
    <scope>NUCLEOTIDE SEQUENCE</scope>
    <source>
        <strain evidence="4">17073</strain>
    </source>
</reference>
<comment type="catalytic activity">
    <reaction evidence="1">
        <text>AMP + H2O = D-ribose 5-phosphate + adenine</text>
        <dbReference type="Rhea" id="RHEA:20129"/>
        <dbReference type="ChEBI" id="CHEBI:15377"/>
        <dbReference type="ChEBI" id="CHEBI:16708"/>
        <dbReference type="ChEBI" id="CHEBI:78346"/>
        <dbReference type="ChEBI" id="CHEBI:456215"/>
        <dbReference type="EC" id="3.2.2.4"/>
    </reaction>
</comment>
<dbReference type="AlphaFoldDB" id="A0A9D1IKB0"/>
<evidence type="ECO:0000256" key="3">
    <source>
        <dbReference type="RuleBase" id="RU363015"/>
    </source>
</evidence>
<comment type="similarity">
    <text evidence="2 3">Belongs to the LOG family.</text>
</comment>
<gene>
    <name evidence="4" type="ORF">IAD18_03130</name>
</gene>
<dbReference type="Proteomes" id="UP000824076">
    <property type="component" value="Unassembled WGS sequence"/>
</dbReference>
<evidence type="ECO:0000313" key="5">
    <source>
        <dbReference type="Proteomes" id="UP000824076"/>
    </source>
</evidence>
<dbReference type="GO" id="GO:0008714">
    <property type="term" value="F:AMP nucleosidase activity"/>
    <property type="evidence" value="ECO:0007669"/>
    <property type="project" value="UniProtKB-EC"/>
</dbReference>
<evidence type="ECO:0000313" key="4">
    <source>
        <dbReference type="EMBL" id="HIU38643.1"/>
    </source>
</evidence>
<dbReference type="SUPFAM" id="SSF102405">
    <property type="entry name" value="MCP/YpsA-like"/>
    <property type="match status" value="1"/>
</dbReference>
<dbReference type="NCBIfam" id="TIGR00730">
    <property type="entry name" value="Rossman fold protein, TIGR00730 family"/>
    <property type="match status" value="1"/>
</dbReference>
<accession>A0A9D1IKB0</accession>
<dbReference type="GO" id="GO:0005829">
    <property type="term" value="C:cytosol"/>
    <property type="evidence" value="ECO:0007669"/>
    <property type="project" value="TreeGrafter"/>
</dbReference>
<comment type="caution">
    <text evidence="4">The sequence shown here is derived from an EMBL/GenBank/DDBJ whole genome shotgun (WGS) entry which is preliminary data.</text>
</comment>
<evidence type="ECO:0000256" key="1">
    <source>
        <dbReference type="ARBA" id="ARBA00000274"/>
    </source>
</evidence>